<sequence length="161" mass="18008">MGVAARGVRGVSASSFVGWRRLPPARLSSTSTPPERKSAEPYAHMPAADRPDEETVKRLAEQSRNSERLWNFFVPERNIEWRGVVGLVALILVLHTYNSYNRREKVVDSLPPGAQEQLANGAYLMVDGSIQQIEFTPQPTTAPTKPGESPMMLDKFLARFR</sequence>
<evidence type="ECO:0000313" key="3">
    <source>
        <dbReference type="Proteomes" id="UP000751190"/>
    </source>
</evidence>
<dbReference type="EMBL" id="JAGTXO010000004">
    <property type="protein sequence ID" value="KAG8468660.1"/>
    <property type="molecule type" value="Genomic_DNA"/>
</dbReference>
<name>A0A8J5XVG4_DIALT</name>
<dbReference type="Proteomes" id="UP000751190">
    <property type="component" value="Unassembled WGS sequence"/>
</dbReference>
<dbReference type="AlphaFoldDB" id="A0A8J5XVG4"/>
<organism evidence="2 3">
    <name type="scientific">Diacronema lutheri</name>
    <name type="common">Unicellular marine alga</name>
    <name type="synonym">Monochrysis lutheri</name>
    <dbReference type="NCBI Taxonomy" id="2081491"/>
    <lineage>
        <taxon>Eukaryota</taxon>
        <taxon>Haptista</taxon>
        <taxon>Haptophyta</taxon>
        <taxon>Pavlovophyceae</taxon>
        <taxon>Pavlovales</taxon>
        <taxon>Pavlovaceae</taxon>
        <taxon>Diacronema</taxon>
    </lineage>
</organism>
<evidence type="ECO:0000256" key="1">
    <source>
        <dbReference type="SAM" id="MobiDB-lite"/>
    </source>
</evidence>
<comment type="caution">
    <text evidence="2">The sequence shown here is derived from an EMBL/GenBank/DDBJ whole genome shotgun (WGS) entry which is preliminary data.</text>
</comment>
<gene>
    <name evidence="2" type="ORF">KFE25_013743</name>
</gene>
<keyword evidence="3" id="KW-1185">Reference proteome</keyword>
<protein>
    <submittedName>
        <fullName evidence="2">Uncharacterized protein</fullName>
    </submittedName>
</protein>
<accession>A0A8J5XVG4</accession>
<evidence type="ECO:0000313" key="2">
    <source>
        <dbReference type="EMBL" id="KAG8468660.1"/>
    </source>
</evidence>
<reference evidence="2" key="1">
    <citation type="submission" date="2021-05" db="EMBL/GenBank/DDBJ databases">
        <title>The genome of the haptophyte Pavlova lutheri (Diacronema luteri, Pavlovales) - a model for lipid biosynthesis in eukaryotic algae.</title>
        <authorList>
            <person name="Hulatt C.J."/>
            <person name="Posewitz M.C."/>
        </authorList>
    </citation>
    <scope>NUCLEOTIDE SEQUENCE</scope>
    <source>
        <strain evidence="2">NIVA-4/92</strain>
    </source>
</reference>
<proteinExistence type="predicted"/>
<feature type="region of interest" description="Disordered" evidence="1">
    <location>
        <begin position="24"/>
        <end position="52"/>
    </location>
</feature>
<dbReference type="OrthoDB" id="10405787at2759"/>